<reference evidence="11" key="1">
    <citation type="submission" date="2019-03" db="EMBL/GenBank/DDBJ databases">
        <authorList>
            <consortium name="Pathogen Informatics"/>
        </authorList>
    </citation>
    <scope>NUCLEOTIDE SEQUENCE</scope>
    <source>
        <strain evidence="11">Unknown</strain>
    </source>
</reference>
<evidence type="ECO:0000256" key="2">
    <source>
        <dbReference type="ARBA" id="ARBA00022679"/>
    </source>
</evidence>
<dbReference type="CDD" id="cd03487">
    <property type="entry name" value="RT_Bac_retron_II"/>
    <property type="match status" value="1"/>
</dbReference>
<evidence type="ECO:0000256" key="5">
    <source>
        <dbReference type="ARBA" id="ARBA00022842"/>
    </source>
</evidence>
<evidence type="ECO:0000256" key="9">
    <source>
        <dbReference type="ARBA" id="ARBA00048173"/>
    </source>
</evidence>
<keyword evidence="4" id="KW-0479">Metal-binding</keyword>
<dbReference type="GO" id="GO:0003964">
    <property type="term" value="F:RNA-directed DNA polymerase activity"/>
    <property type="evidence" value="ECO:0007669"/>
    <property type="project" value="UniProtKB-KW"/>
</dbReference>
<comment type="similarity">
    <text evidence="8">Belongs to the bacterial reverse transcriptase family.</text>
</comment>
<evidence type="ECO:0000256" key="1">
    <source>
        <dbReference type="ARBA" id="ARBA00012493"/>
    </source>
</evidence>
<accession>A0A486XGL3</accession>
<evidence type="ECO:0000256" key="6">
    <source>
        <dbReference type="ARBA" id="ARBA00022918"/>
    </source>
</evidence>
<dbReference type="GO" id="GO:0003723">
    <property type="term" value="F:RNA binding"/>
    <property type="evidence" value="ECO:0007669"/>
    <property type="project" value="InterPro"/>
</dbReference>
<dbReference type="Pfam" id="PF00078">
    <property type="entry name" value="RVT_1"/>
    <property type="match status" value="1"/>
</dbReference>
<dbReference type="InterPro" id="IPR043502">
    <property type="entry name" value="DNA/RNA_pol_sf"/>
</dbReference>
<keyword evidence="2" id="KW-0808">Transferase</keyword>
<evidence type="ECO:0000313" key="11">
    <source>
        <dbReference type="EMBL" id="VGM96657.1"/>
    </source>
</evidence>
<dbReference type="PROSITE" id="PS50878">
    <property type="entry name" value="RT_POL"/>
    <property type="match status" value="1"/>
</dbReference>
<name>A0A486XGL3_9PAST</name>
<keyword evidence="3" id="KW-0548">Nucleotidyltransferase</keyword>
<dbReference type="InterPro" id="IPR051083">
    <property type="entry name" value="GrpII_Intron_Splice-Mob/Def"/>
</dbReference>
<dbReference type="GO" id="GO:0051607">
    <property type="term" value="P:defense response to virus"/>
    <property type="evidence" value="ECO:0007669"/>
    <property type="project" value="UniProtKB-KW"/>
</dbReference>
<evidence type="ECO:0000256" key="7">
    <source>
        <dbReference type="ARBA" id="ARBA00023118"/>
    </source>
</evidence>
<gene>
    <name evidence="11" type="ORF">NCTC4101_02085</name>
</gene>
<dbReference type="EC" id="2.7.7.49" evidence="1"/>
<evidence type="ECO:0000256" key="3">
    <source>
        <dbReference type="ARBA" id="ARBA00022695"/>
    </source>
</evidence>
<keyword evidence="7" id="KW-0051">Antiviral defense</keyword>
<dbReference type="NCBIfam" id="NF038233">
    <property type="entry name" value="retron_St85_RT"/>
    <property type="match status" value="1"/>
</dbReference>
<dbReference type="AlphaFoldDB" id="A0A486XGL3"/>
<dbReference type="InterPro" id="IPR000477">
    <property type="entry name" value="RT_dom"/>
</dbReference>
<feature type="domain" description="Reverse transcriptase" evidence="10">
    <location>
        <begin position="14"/>
        <end position="238"/>
    </location>
</feature>
<comment type="catalytic activity">
    <reaction evidence="9">
        <text>DNA(n) + a 2'-deoxyribonucleoside 5'-triphosphate = DNA(n+1) + diphosphate</text>
        <dbReference type="Rhea" id="RHEA:22508"/>
        <dbReference type="Rhea" id="RHEA-COMP:17339"/>
        <dbReference type="Rhea" id="RHEA-COMP:17340"/>
        <dbReference type="ChEBI" id="CHEBI:33019"/>
        <dbReference type="ChEBI" id="CHEBI:61560"/>
        <dbReference type="ChEBI" id="CHEBI:173112"/>
        <dbReference type="EC" id="2.7.7.49"/>
    </reaction>
</comment>
<dbReference type="InterPro" id="IPR000123">
    <property type="entry name" value="Reverse_transcriptase_msDNA"/>
</dbReference>
<evidence type="ECO:0000256" key="4">
    <source>
        <dbReference type="ARBA" id="ARBA00022723"/>
    </source>
</evidence>
<proteinExistence type="inferred from homology"/>
<keyword evidence="5" id="KW-0460">Magnesium</keyword>
<dbReference type="PRINTS" id="PR00866">
    <property type="entry name" value="RNADNAPOLMS"/>
</dbReference>
<organism evidence="11">
    <name type="scientific">uncultured Avibacterium sp</name>
    <dbReference type="NCBI Taxonomy" id="1936169"/>
    <lineage>
        <taxon>Bacteria</taxon>
        <taxon>Pseudomonadati</taxon>
        <taxon>Pseudomonadota</taxon>
        <taxon>Gammaproteobacteria</taxon>
        <taxon>Pasteurellales</taxon>
        <taxon>Pasteurellaceae</taxon>
        <taxon>Avibacterium</taxon>
        <taxon>environmental samples</taxon>
    </lineage>
</organism>
<protein>
    <recommendedName>
        <fullName evidence="1">RNA-directed DNA polymerase</fullName>
        <ecNumber evidence="1">2.7.7.49</ecNumber>
    </recommendedName>
</protein>
<evidence type="ECO:0000256" key="8">
    <source>
        <dbReference type="ARBA" id="ARBA00034120"/>
    </source>
</evidence>
<keyword evidence="6 11" id="KW-0695">RNA-directed DNA polymerase</keyword>
<sequence length="298" mass="34295">MILDKIEKDFSLNSGEVKSFISSAPNRYKVYSIKKRHGGTREIAEPTKSLKILQVWAVKNFLAKAEIHSSAIAYRKNKNIKDFASPHVNNKYMLKLDFNNFFNSIKEIDFKIFCKERLPELEDKTIDILAKILFCKDKKNKELYLSIGAPSSPFISNIIMFEFDEKISYFCNKNKIIYTRYADDLAFSTSAPNKLKLLIPKIKDICSTLNFPRNLKLNEEKTIFTSHKYNRTLTGLVLSNEGRISIGRKKKRILRAEAHKAGLGLLDDEKLEKLQGKVAFLMSIDPQFAELLKKKANL</sequence>
<dbReference type="PANTHER" id="PTHR34047:SF7">
    <property type="entry name" value="RNA-DIRECTED DNA POLYMERASE"/>
    <property type="match status" value="1"/>
</dbReference>
<dbReference type="PANTHER" id="PTHR34047">
    <property type="entry name" value="NUCLEAR INTRON MATURASE 1, MITOCHONDRIAL-RELATED"/>
    <property type="match status" value="1"/>
</dbReference>
<dbReference type="EMBL" id="CAAHDN010000018">
    <property type="protein sequence ID" value="VGM96657.1"/>
    <property type="molecule type" value="Genomic_DNA"/>
</dbReference>
<dbReference type="GO" id="GO:0046872">
    <property type="term" value="F:metal ion binding"/>
    <property type="evidence" value="ECO:0007669"/>
    <property type="project" value="UniProtKB-KW"/>
</dbReference>
<dbReference type="SUPFAM" id="SSF56672">
    <property type="entry name" value="DNA/RNA polymerases"/>
    <property type="match status" value="1"/>
</dbReference>
<evidence type="ECO:0000259" key="10">
    <source>
        <dbReference type="PROSITE" id="PS50878"/>
    </source>
</evidence>